<feature type="transmembrane region" description="Helical" evidence="2">
    <location>
        <begin position="186"/>
        <end position="212"/>
    </location>
</feature>
<keyword evidence="2" id="KW-0472">Membrane</keyword>
<reference evidence="4" key="2">
    <citation type="submission" date="2020-09" db="EMBL/GenBank/DDBJ databases">
        <authorList>
            <person name="Sun Q."/>
            <person name="Zhou Y."/>
        </authorList>
    </citation>
    <scope>NUCLEOTIDE SEQUENCE</scope>
    <source>
        <strain evidence="4">CGMCC 1.15758</strain>
    </source>
</reference>
<protein>
    <submittedName>
        <fullName evidence="4">Glycosyl transferase</fullName>
    </submittedName>
</protein>
<feature type="transmembrane region" description="Helical" evidence="2">
    <location>
        <begin position="50"/>
        <end position="72"/>
    </location>
</feature>
<dbReference type="PANTHER" id="PTHR30576:SF0">
    <property type="entry name" value="UNDECAPRENYL-PHOSPHATE N-ACETYLGALACTOSAMINYL 1-PHOSPHATE TRANSFERASE-RELATED"/>
    <property type="match status" value="1"/>
</dbReference>
<reference evidence="4" key="1">
    <citation type="journal article" date="2014" name="Int. J. Syst. Evol. Microbiol.">
        <title>Complete genome sequence of Corynebacterium casei LMG S-19264T (=DSM 44701T), isolated from a smear-ripened cheese.</title>
        <authorList>
            <consortium name="US DOE Joint Genome Institute (JGI-PGF)"/>
            <person name="Walter F."/>
            <person name="Albersmeier A."/>
            <person name="Kalinowski J."/>
            <person name="Ruckert C."/>
        </authorList>
    </citation>
    <scope>NUCLEOTIDE SEQUENCE</scope>
    <source>
        <strain evidence="4">CGMCC 1.15758</strain>
    </source>
</reference>
<dbReference type="InterPro" id="IPR003362">
    <property type="entry name" value="Bact_transf"/>
</dbReference>
<keyword evidence="2" id="KW-1133">Transmembrane helix</keyword>
<organism evidence="4 5">
    <name type="scientific">Cysteiniphilum litorale</name>
    <dbReference type="NCBI Taxonomy" id="2056700"/>
    <lineage>
        <taxon>Bacteria</taxon>
        <taxon>Pseudomonadati</taxon>
        <taxon>Pseudomonadota</taxon>
        <taxon>Gammaproteobacteria</taxon>
        <taxon>Thiotrichales</taxon>
        <taxon>Fastidiosibacteraceae</taxon>
        <taxon>Cysteiniphilum</taxon>
    </lineage>
</organism>
<evidence type="ECO:0000259" key="3">
    <source>
        <dbReference type="Pfam" id="PF02397"/>
    </source>
</evidence>
<comment type="similarity">
    <text evidence="1">Belongs to the bacterial sugar transferase family.</text>
</comment>
<dbReference type="Proteomes" id="UP000636949">
    <property type="component" value="Unassembled WGS sequence"/>
</dbReference>
<comment type="caution">
    <text evidence="4">The sequence shown here is derived from an EMBL/GenBank/DDBJ whole genome shotgun (WGS) entry which is preliminary data.</text>
</comment>
<feature type="domain" description="Bacterial sugar transferase" evidence="3">
    <location>
        <begin position="181"/>
        <end position="361"/>
    </location>
</feature>
<evidence type="ECO:0000256" key="1">
    <source>
        <dbReference type="ARBA" id="ARBA00006464"/>
    </source>
</evidence>
<evidence type="ECO:0000313" key="5">
    <source>
        <dbReference type="Proteomes" id="UP000636949"/>
    </source>
</evidence>
<evidence type="ECO:0000313" key="4">
    <source>
        <dbReference type="EMBL" id="GGF94614.1"/>
    </source>
</evidence>
<dbReference type="AlphaFoldDB" id="A0A8J2Z3Q7"/>
<dbReference type="Pfam" id="PF02397">
    <property type="entry name" value="Bac_transf"/>
    <property type="match status" value="1"/>
</dbReference>
<evidence type="ECO:0000256" key="2">
    <source>
        <dbReference type="SAM" id="Phobius"/>
    </source>
</evidence>
<feature type="transmembrane region" description="Helical" evidence="2">
    <location>
        <begin position="22"/>
        <end position="44"/>
    </location>
</feature>
<keyword evidence="2" id="KW-0812">Transmembrane</keyword>
<dbReference type="EMBL" id="BMJS01000007">
    <property type="protein sequence ID" value="GGF94614.1"/>
    <property type="molecule type" value="Genomic_DNA"/>
</dbReference>
<dbReference type="GO" id="GO:0016780">
    <property type="term" value="F:phosphotransferase activity, for other substituted phosphate groups"/>
    <property type="evidence" value="ECO:0007669"/>
    <property type="project" value="TreeGrafter"/>
</dbReference>
<accession>A0A8J2Z3Q7</accession>
<keyword evidence="4" id="KW-0808">Transferase</keyword>
<dbReference type="PANTHER" id="PTHR30576">
    <property type="entry name" value="COLANIC BIOSYNTHESIS UDP-GLUCOSE LIPID CARRIER TRANSFERASE"/>
    <property type="match status" value="1"/>
</dbReference>
<name>A0A8J2Z3Q7_9GAMM</name>
<sequence length="367" mass="42870">MLVIFCFSWLYRYQRSSMLLEYYTHIIIVTIFFFIIISLVTVVLRKASHVFLVGSCAIVSWFLVVTLARFVIIRAFGHPYRILVHSHLLSRLALSHKVKLIAKDKVIPKDLKRIDAIVVDRHFHYENDWNQLIFHASQHDIPVLTLSAYEELIEQRLSLTQLNENWMYAGFNVPLWYRFFKNVCEFLLALLLLPLLLIVFAVVSLVIIVTMGRPVFYIQSRMGFNNKPFKVYKFRSMVKNADVDGETVAGDMRVTKFGAFMRKFRIDELPQFLNILKGDMSLIGPRPEWVETARQFEKDIPLYRLRHIVKPGITGWAQVTQGHTIGADGNYEKLQYDLYYVKHYSLIMDLKIVMKTIYTILTGFGAK</sequence>
<proteinExistence type="inferred from homology"/>
<keyword evidence="5" id="KW-1185">Reference proteome</keyword>
<gene>
    <name evidence="4" type="ORF">GCM10010995_09800</name>
</gene>